<keyword evidence="2" id="KW-1185">Reference proteome</keyword>
<evidence type="ECO:0000313" key="1">
    <source>
        <dbReference type="EMBL" id="MBM0107834.1"/>
    </source>
</evidence>
<comment type="caution">
    <text evidence="1">The sequence shown here is derived from an EMBL/GenBank/DDBJ whole genome shotgun (WGS) entry which is preliminary data.</text>
</comment>
<dbReference type="EMBL" id="JAEVLS010000006">
    <property type="protein sequence ID" value="MBM0107834.1"/>
    <property type="molecule type" value="Genomic_DNA"/>
</dbReference>
<evidence type="ECO:0000313" key="2">
    <source>
        <dbReference type="Proteomes" id="UP000661077"/>
    </source>
</evidence>
<dbReference type="Pfam" id="PF11272">
    <property type="entry name" value="DUF3072"/>
    <property type="match status" value="1"/>
</dbReference>
<name>A0ABS1X3N0_9GAMM</name>
<reference evidence="1 2" key="1">
    <citation type="journal article" date="2021" name="Int. J. Syst. Evol. Microbiol.">
        <title>Steroidobacter gossypii sp. nov., isolated from soil of cotton cropping field.</title>
        <authorList>
            <person name="Huang R."/>
            <person name="Yang S."/>
            <person name="Zhen C."/>
            <person name="Liu W."/>
        </authorList>
    </citation>
    <scope>NUCLEOTIDE SEQUENCE [LARGE SCALE GENOMIC DNA]</scope>
    <source>
        <strain evidence="1 2">S1-65</strain>
    </source>
</reference>
<accession>A0ABS1X3N0</accession>
<sequence length="48" mass="5233">MTAAQRSYLETLATEAGASFDEGEELTKAEAALRIEELKKRTGRSSSK</sequence>
<proteinExistence type="predicted"/>
<protein>
    <submittedName>
        <fullName evidence="1">DUF3072 domain-containing protein</fullName>
    </submittedName>
</protein>
<gene>
    <name evidence="1" type="ORF">JM946_24125</name>
</gene>
<dbReference type="Proteomes" id="UP000661077">
    <property type="component" value="Unassembled WGS sequence"/>
</dbReference>
<dbReference type="InterPro" id="IPR021425">
    <property type="entry name" value="DUF3072"/>
</dbReference>
<organism evidence="1 2">
    <name type="scientific">Steroidobacter gossypii</name>
    <dbReference type="NCBI Taxonomy" id="2805490"/>
    <lineage>
        <taxon>Bacteria</taxon>
        <taxon>Pseudomonadati</taxon>
        <taxon>Pseudomonadota</taxon>
        <taxon>Gammaproteobacteria</taxon>
        <taxon>Steroidobacterales</taxon>
        <taxon>Steroidobacteraceae</taxon>
        <taxon>Steroidobacter</taxon>
    </lineage>
</organism>